<dbReference type="InterPro" id="IPR011009">
    <property type="entry name" value="Kinase-like_dom_sf"/>
</dbReference>
<sequence length="342" mass="39770">MESSQKTNDYRICQECNKPNTFHYWCQHCNSERFHKAFNTWTSGNKHVDKFIQDAQTSAKRYTDVLEWIPYDRLIGIKFLAEGGFSIIYTAIWLDGHILGWDYEEKQWIRCTTKIKNDFKNDITINKLYDNETINIQQDSPKEIEGWEVVIKNLNDSSNIGEDFFNEWERTFSFQKSCGLGTSSTAILYGITQDPKTLDYMIVMMYVKPESLKHQLSELANNTCLAYSICEGHRPEFANGTPQKYIDLANQCMNADASKRPTATQLKEIFNVWRSSDELNYSSNELKSSKPIHSKAIYTSRHFKFSNLPDPINSIEIPHFDKERYTGWATGQSDNWKLSSVQ</sequence>
<dbReference type="Proteomes" id="UP000789901">
    <property type="component" value="Unassembled WGS sequence"/>
</dbReference>
<dbReference type="SUPFAM" id="SSF56112">
    <property type="entry name" value="Protein kinase-like (PK-like)"/>
    <property type="match status" value="1"/>
</dbReference>
<dbReference type="EMBL" id="CAJVQB010007300">
    <property type="protein sequence ID" value="CAG8700879.1"/>
    <property type="molecule type" value="Genomic_DNA"/>
</dbReference>
<organism evidence="1 2">
    <name type="scientific">Gigaspora margarita</name>
    <dbReference type="NCBI Taxonomy" id="4874"/>
    <lineage>
        <taxon>Eukaryota</taxon>
        <taxon>Fungi</taxon>
        <taxon>Fungi incertae sedis</taxon>
        <taxon>Mucoromycota</taxon>
        <taxon>Glomeromycotina</taxon>
        <taxon>Glomeromycetes</taxon>
        <taxon>Diversisporales</taxon>
        <taxon>Gigasporaceae</taxon>
        <taxon>Gigaspora</taxon>
    </lineage>
</organism>
<proteinExistence type="predicted"/>
<name>A0ABN7UY82_GIGMA</name>
<evidence type="ECO:0000313" key="1">
    <source>
        <dbReference type="EMBL" id="CAG8700879.1"/>
    </source>
</evidence>
<reference evidence="1 2" key="1">
    <citation type="submission" date="2021-06" db="EMBL/GenBank/DDBJ databases">
        <authorList>
            <person name="Kallberg Y."/>
            <person name="Tangrot J."/>
            <person name="Rosling A."/>
        </authorList>
    </citation>
    <scope>NUCLEOTIDE SEQUENCE [LARGE SCALE GENOMIC DNA]</scope>
    <source>
        <strain evidence="1 2">120-4 pot B 10/14</strain>
    </source>
</reference>
<comment type="caution">
    <text evidence="1">The sequence shown here is derived from an EMBL/GenBank/DDBJ whole genome shotgun (WGS) entry which is preliminary data.</text>
</comment>
<accession>A0ABN7UY82</accession>
<dbReference type="Gene3D" id="1.10.510.10">
    <property type="entry name" value="Transferase(Phosphotransferase) domain 1"/>
    <property type="match status" value="1"/>
</dbReference>
<gene>
    <name evidence="1" type="ORF">GMARGA_LOCUS12116</name>
</gene>
<keyword evidence="2" id="KW-1185">Reference proteome</keyword>
<protein>
    <submittedName>
        <fullName evidence="1">20049_t:CDS:1</fullName>
    </submittedName>
</protein>
<evidence type="ECO:0000313" key="2">
    <source>
        <dbReference type="Proteomes" id="UP000789901"/>
    </source>
</evidence>